<dbReference type="Proteomes" id="UP000792457">
    <property type="component" value="Unassembled WGS sequence"/>
</dbReference>
<dbReference type="Gene3D" id="3.40.50.300">
    <property type="entry name" value="P-loop containing nucleotide triphosphate hydrolases"/>
    <property type="match status" value="1"/>
</dbReference>
<dbReference type="Pfam" id="PF00005">
    <property type="entry name" value="ABC_tran"/>
    <property type="match status" value="1"/>
</dbReference>
<evidence type="ECO:0000256" key="1">
    <source>
        <dbReference type="ARBA" id="ARBA00004141"/>
    </source>
</evidence>
<name>A0A8K0JXJ8_LADFU</name>
<evidence type="ECO:0000256" key="5">
    <source>
        <dbReference type="ARBA" id="ARBA00022989"/>
    </source>
</evidence>
<evidence type="ECO:0000256" key="7">
    <source>
        <dbReference type="SAM" id="Phobius"/>
    </source>
</evidence>
<comment type="caution">
    <text evidence="10">The sequence shown here is derived from an EMBL/GenBank/DDBJ whole genome shotgun (WGS) entry which is preliminary data.</text>
</comment>
<evidence type="ECO:0000256" key="4">
    <source>
        <dbReference type="ARBA" id="ARBA00022692"/>
    </source>
</evidence>
<evidence type="ECO:0000259" key="9">
    <source>
        <dbReference type="Pfam" id="PF01061"/>
    </source>
</evidence>
<dbReference type="GO" id="GO:0016887">
    <property type="term" value="F:ATP hydrolysis activity"/>
    <property type="evidence" value="ECO:0007669"/>
    <property type="project" value="InterPro"/>
</dbReference>
<dbReference type="Pfam" id="PF01061">
    <property type="entry name" value="ABC2_membrane"/>
    <property type="match status" value="1"/>
</dbReference>
<organism evidence="10 11">
    <name type="scientific">Ladona fulva</name>
    <name type="common">Scarce chaser dragonfly</name>
    <name type="synonym">Libellula fulva</name>
    <dbReference type="NCBI Taxonomy" id="123851"/>
    <lineage>
        <taxon>Eukaryota</taxon>
        <taxon>Metazoa</taxon>
        <taxon>Ecdysozoa</taxon>
        <taxon>Arthropoda</taxon>
        <taxon>Hexapoda</taxon>
        <taxon>Insecta</taxon>
        <taxon>Pterygota</taxon>
        <taxon>Palaeoptera</taxon>
        <taxon>Odonata</taxon>
        <taxon>Epiprocta</taxon>
        <taxon>Anisoptera</taxon>
        <taxon>Libelluloidea</taxon>
        <taxon>Libellulidae</taxon>
        <taxon>Ladona</taxon>
    </lineage>
</organism>
<evidence type="ECO:0000313" key="10">
    <source>
        <dbReference type="EMBL" id="KAG8222058.1"/>
    </source>
</evidence>
<proteinExistence type="inferred from homology"/>
<evidence type="ECO:0000259" key="8">
    <source>
        <dbReference type="Pfam" id="PF00005"/>
    </source>
</evidence>
<feature type="transmembrane region" description="Helical" evidence="7">
    <location>
        <begin position="260"/>
        <end position="281"/>
    </location>
</feature>
<evidence type="ECO:0000313" key="11">
    <source>
        <dbReference type="Proteomes" id="UP000792457"/>
    </source>
</evidence>
<dbReference type="PANTHER" id="PTHR48041">
    <property type="entry name" value="ABC TRANSPORTER G FAMILY MEMBER 28"/>
    <property type="match status" value="1"/>
</dbReference>
<dbReference type="EMBL" id="KZ308122">
    <property type="protein sequence ID" value="KAG8222058.1"/>
    <property type="molecule type" value="Genomic_DNA"/>
</dbReference>
<dbReference type="GO" id="GO:0140359">
    <property type="term" value="F:ABC-type transporter activity"/>
    <property type="evidence" value="ECO:0007669"/>
    <property type="project" value="InterPro"/>
</dbReference>
<dbReference type="AlphaFoldDB" id="A0A8K0JXJ8"/>
<sequence>MRMLGLEECLNRRTAMLSGGQRKRLSVALELIDDPPIMLLDEPTTGLDSASCSQCVALLKTLAATGRNIICTIHQPSALLLQMFDHLYVVAAGKCVYRGTVPGLVPFLASAAYLQCPPYHNPADFLIESLSAEDSANQTITFLSNAVQNGRMSVTDTGETTLKVAVTGKGDWIIAENERKAAEGGNADIVAKSKVISDGIKEKEKDVHPARMPASNVEQFFILYRRNILMMRRNYAFACLSYLGVSYVLTGQPLESSRLVPFFTFNIIASLAAQSCGYLIGATLQIKVAVFVGPVIAVLLSVFGFCITYRDTPAAFKWLFHVSYFRYALHANTYILYGQGRDVLPCSETKFYCHFK</sequence>
<reference evidence="10" key="2">
    <citation type="submission" date="2017-10" db="EMBL/GenBank/DDBJ databases">
        <title>Ladona fulva Genome sequencing and assembly.</title>
        <authorList>
            <person name="Murali S."/>
            <person name="Richards S."/>
            <person name="Bandaranaike D."/>
            <person name="Bellair M."/>
            <person name="Blankenburg K."/>
            <person name="Chao H."/>
            <person name="Dinh H."/>
            <person name="Doddapaneni H."/>
            <person name="Dugan-Rocha S."/>
            <person name="Elkadiri S."/>
            <person name="Gnanaolivu R."/>
            <person name="Hernandez B."/>
            <person name="Skinner E."/>
            <person name="Javaid M."/>
            <person name="Lee S."/>
            <person name="Li M."/>
            <person name="Ming W."/>
            <person name="Munidasa M."/>
            <person name="Muniz J."/>
            <person name="Nguyen L."/>
            <person name="Hughes D."/>
            <person name="Osuji N."/>
            <person name="Pu L.-L."/>
            <person name="Puazo M."/>
            <person name="Qu C."/>
            <person name="Quiroz J."/>
            <person name="Raj R."/>
            <person name="Weissenberger G."/>
            <person name="Xin Y."/>
            <person name="Zou X."/>
            <person name="Han Y."/>
            <person name="Worley K."/>
            <person name="Muzny D."/>
            <person name="Gibbs R."/>
        </authorList>
    </citation>
    <scope>NUCLEOTIDE SEQUENCE</scope>
    <source>
        <strain evidence="10">Sampled in the wild</strain>
    </source>
</reference>
<feature type="transmembrane region" description="Helical" evidence="7">
    <location>
        <begin position="235"/>
        <end position="254"/>
    </location>
</feature>
<dbReference type="SUPFAM" id="SSF52540">
    <property type="entry name" value="P-loop containing nucleoside triphosphate hydrolases"/>
    <property type="match status" value="1"/>
</dbReference>
<feature type="domain" description="ABC-2 type transporter transmembrane" evidence="9">
    <location>
        <begin position="238"/>
        <end position="336"/>
    </location>
</feature>
<feature type="transmembrane region" description="Helical" evidence="7">
    <location>
        <begin position="288"/>
        <end position="310"/>
    </location>
</feature>
<keyword evidence="6 7" id="KW-0472">Membrane</keyword>
<comment type="similarity">
    <text evidence="2">Belongs to the ABC transporter superfamily. ABCG family. Eye pigment precursor importer (TC 3.A.1.204) subfamily.</text>
</comment>
<evidence type="ECO:0000256" key="2">
    <source>
        <dbReference type="ARBA" id="ARBA00005814"/>
    </source>
</evidence>
<dbReference type="InterPro" id="IPR013525">
    <property type="entry name" value="ABC2_TM"/>
</dbReference>
<keyword evidence="3" id="KW-0813">Transport</keyword>
<dbReference type="InterPro" id="IPR027417">
    <property type="entry name" value="P-loop_NTPase"/>
</dbReference>
<gene>
    <name evidence="10" type="ORF">J437_LFUL000502</name>
</gene>
<dbReference type="PANTHER" id="PTHR48041:SF78">
    <property type="entry name" value="ABC TRANSPORTER EXPRESSED IN TRACHEA, ISOFORM A"/>
    <property type="match status" value="1"/>
</dbReference>
<keyword evidence="4 7" id="KW-0812">Transmembrane</keyword>
<comment type="subcellular location">
    <subcellularLocation>
        <location evidence="1">Membrane</location>
        <topology evidence="1">Multi-pass membrane protein</topology>
    </subcellularLocation>
</comment>
<protein>
    <submittedName>
        <fullName evidence="10">Uncharacterized protein</fullName>
    </submittedName>
</protein>
<feature type="domain" description="ABC transporter" evidence="8">
    <location>
        <begin position="3"/>
        <end position="45"/>
    </location>
</feature>
<dbReference type="OrthoDB" id="66620at2759"/>
<evidence type="ECO:0000256" key="3">
    <source>
        <dbReference type="ARBA" id="ARBA00022448"/>
    </source>
</evidence>
<dbReference type="InterPro" id="IPR050352">
    <property type="entry name" value="ABCG_transporters"/>
</dbReference>
<reference evidence="10" key="1">
    <citation type="submission" date="2013-04" db="EMBL/GenBank/DDBJ databases">
        <authorList>
            <person name="Qu J."/>
            <person name="Murali S.C."/>
            <person name="Bandaranaike D."/>
            <person name="Bellair M."/>
            <person name="Blankenburg K."/>
            <person name="Chao H."/>
            <person name="Dinh H."/>
            <person name="Doddapaneni H."/>
            <person name="Downs B."/>
            <person name="Dugan-Rocha S."/>
            <person name="Elkadiri S."/>
            <person name="Gnanaolivu R.D."/>
            <person name="Hernandez B."/>
            <person name="Javaid M."/>
            <person name="Jayaseelan J.C."/>
            <person name="Lee S."/>
            <person name="Li M."/>
            <person name="Ming W."/>
            <person name="Munidasa M."/>
            <person name="Muniz J."/>
            <person name="Nguyen L."/>
            <person name="Ongeri F."/>
            <person name="Osuji N."/>
            <person name="Pu L.-L."/>
            <person name="Puazo M."/>
            <person name="Qu C."/>
            <person name="Quiroz J."/>
            <person name="Raj R."/>
            <person name="Weissenberger G."/>
            <person name="Xin Y."/>
            <person name="Zou X."/>
            <person name="Han Y."/>
            <person name="Richards S."/>
            <person name="Worley K."/>
            <person name="Muzny D."/>
            <person name="Gibbs R."/>
        </authorList>
    </citation>
    <scope>NUCLEOTIDE SEQUENCE</scope>
    <source>
        <strain evidence="10">Sampled in the wild</strain>
    </source>
</reference>
<keyword evidence="11" id="KW-1185">Reference proteome</keyword>
<keyword evidence="5 7" id="KW-1133">Transmembrane helix</keyword>
<dbReference type="GO" id="GO:0005886">
    <property type="term" value="C:plasma membrane"/>
    <property type="evidence" value="ECO:0007669"/>
    <property type="project" value="TreeGrafter"/>
</dbReference>
<evidence type="ECO:0000256" key="6">
    <source>
        <dbReference type="ARBA" id="ARBA00023136"/>
    </source>
</evidence>
<accession>A0A8K0JXJ8</accession>
<dbReference type="InterPro" id="IPR003439">
    <property type="entry name" value="ABC_transporter-like_ATP-bd"/>
</dbReference>
<dbReference type="GO" id="GO:0005524">
    <property type="term" value="F:ATP binding"/>
    <property type="evidence" value="ECO:0007669"/>
    <property type="project" value="InterPro"/>
</dbReference>